<comment type="caution">
    <text evidence="2">The sequence shown here is derived from an EMBL/GenBank/DDBJ whole genome shotgun (WGS) entry which is preliminary data.</text>
</comment>
<name>A0A9N8HHV5_9STRA</name>
<evidence type="ECO:0000256" key="1">
    <source>
        <dbReference type="SAM" id="MobiDB-lite"/>
    </source>
</evidence>
<proteinExistence type="predicted"/>
<sequence>MTTPHDGDSSRQQYDDLRVVHSSSSQSSSHHRRRLHAHHRSRHMEKNPRSFRPQHLRRDDDDEEKKSDSSGHDFVIRQPQHLMNDDNCQYYRIVYRGVVALLSQPEPGSLRSGCYLSYGEVIKSGRRIPTEQDVTAIRVDEVLTGGYAFDPPDPSNCHNSQSNHSETPKRSNVIHGYATTTALSSDPSSPSVTIAISHSSSSDNDDHDSCNTPLDPSTLEATSDPIIRCQHEGVNHQGFVFSHNHKNKSPIVQPLTRPPKCEHGRFFYKIVSTTPLPILSGPSTDAPLSKAMVLPGTVHEVSFRMKLEDGDDGILFLRLARRKGYIASRRGRTRQEPLVKDVTDEIHASKTEQSHADDAATNVSVLSVFSASVPSSTARNPNRRHRPPRRRQKTTKADLRHVHGPGISSITTARTRNHDPTSLSVPSLSSDRLQTPSSNVSLLSDDSMLGLDPQQQQSFSSHENPHTNKSGALSPDRSVARSTKSNISFPPQPQHATFFLMRVTAPRGLRILDAPHFQVNNLIHGTTTNSTTQQQSCSDGLTANKGQHHLFHTMAGRIATTNPAENSVVFDSVTKTRTLPRGAVFEASKRMETSNALFHQGAGLIKLADNSGWAIVPHREELEHQFRTSDGGRQKNMRAYEEIGNCIVFGEDVTDDVWMRVLSRAGAQIVCAPPPVPLNKDGSPGSSPGSSPPVSPDKDNNPNDHPDVGKSDSGSDVASSVGSSFLDAMFRAKNRSEADPTNTVDKGKDQAAEKPQFTSSTIPCGICVRVEPQIPTDQNRNVPPEYARLRGGQGWLPLFANGKPTCIVCPRRNPPQSRFGSFWFRVHSKRGIKVRLGPSKRAPSIKSNDGVYFRFECGEFLRASEVMTVYFEDNNGRTLSESFAKLYRNRHVRLNTANEGQSDFRHLASLTAQAEWVQIFDEEKDEWFLRECKTGPPRIERNKQQGWRYQIAISAGLPIRKGPSFDSEATGMYVAEGETVVIIERVTSAEEDGVTWLRLKEGQGWLHNVDKKTKEKLVIPHSFRHRTKATNTRPSKPRRIEAHCGDDKHQQVAYNTIIARLFHNDLPNDQHPPS</sequence>
<evidence type="ECO:0000313" key="3">
    <source>
        <dbReference type="Proteomes" id="UP001153069"/>
    </source>
</evidence>
<dbReference type="EMBL" id="CAICTM010000556">
    <property type="protein sequence ID" value="CAB9512845.1"/>
    <property type="molecule type" value="Genomic_DNA"/>
</dbReference>
<feature type="compositionally biased region" description="Polar residues" evidence="1">
    <location>
        <begin position="408"/>
        <end position="440"/>
    </location>
</feature>
<feature type="compositionally biased region" description="Polar residues" evidence="1">
    <location>
        <begin position="178"/>
        <end position="187"/>
    </location>
</feature>
<dbReference type="Proteomes" id="UP001153069">
    <property type="component" value="Unassembled WGS sequence"/>
</dbReference>
<protein>
    <submittedName>
        <fullName evidence="2">Uncharacterized protein</fullName>
    </submittedName>
</protein>
<feature type="compositionally biased region" description="Low complexity" evidence="1">
    <location>
        <begin position="711"/>
        <end position="720"/>
    </location>
</feature>
<feature type="region of interest" description="Disordered" evidence="1">
    <location>
        <begin position="732"/>
        <end position="755"/>
    </location>
</feature>
<accession>A0A9N8HHV5</accession>
<evidence type="ECO:0000313" key="2">
    <source>
        <dbReference type="EMBL" id="CAB9512845.1"/>
    </source>
</evidence>
<feature type="compositionally biased region" description="Polar residues" evidence="1">
    <location>
        <begin position="453"/>
        <end position="471"/>
    </location>
</feature>
<gene>
    <name evidence="2" type="ORF">SEMRO_557_G166200.1</name>
</gene>
<feature type="compositionally biased region" description="Polar residues" evidence="1">
    <location>
        <begin position="480"/>
        <end position="489"/>
    </location>
</feature>
<feature type="compositionally biased region" description="Basic residues" evidence="1">
    <location>
        <begin position="381"/>
        <end position="394"/>
    </location>
</feature>
<feature type="compositionally biased region" description="Low complexity" evidence="1">
    <location>
        <begin position="441"/>
        <end position="452"/>
    </location>
</feature>
<feature type="region of interest" description="Disordered" evidence="1">
    <location>
        <begin position="372"/>
        <end position="491"/>
    </location>
</feature>
<dbReference type="AlphaFoldDB" id="A0A9N8HHV5"/>
<organism evidence="2 3">
    <name type="scientific">Seminavis robusta</name>
    <dbReference type="NCBI Taxonomy" id="568900"/>
    <lineage>
        <taxon>Eukaryota</taxon>
        <taxon>Sar</taxon>
        <taxon>Stramenopiles</taxon>
        <taxon>Ochrophyta</taxon>
        <taxon>Bacillariophyta</taxon>
        <taxon>Bacillariophyceae</taxon>
        <taxon>Bacillariophycidae</taxon>
        <taxon>Naviculales</taxon>
        <taxon>Naviculaceae</taxon>
        <taxon>Seminavis</taxon>
    </lineage>
</organism>
<keyword evidence="3" id="KW-1185">Reference proteome</keyword>
<dbReference type="OrthoDB" id="43823at2759"/>
<feature type="compositionally biased region" description="Low complexity" evidence="1">
    <location>
        <begin position="188"/>
        <end position="202"/>
    </location>
</feature>
<feature type="compositionally biased region" description="Basic and acidic residues" evidence="1">
    <location>
        <begin position="1"/>
        <end position="19"/>
    </location>
</feature>
<feature type="compositionally biased region" description="Polar residues" evidence="1">
    <location>
        <begin position="156"/>
        <end position="165"/>
    </location>
</feature>
<feature type="region of interest" description="Disordered" evidence="1">
    <location>
        <begin position="1"/>
        <end position="80"/>
    </location>
</feature>
<reference evidence="2" key="1">
    <citation type="submission" date="2020-06" db="EMBL/GenBank/DDBJ databases">
        <authorList>
            <consortium name="Plant Systems Biology data submission"/>
        </authorList>
    </citation>
    <scope>NUCLEOTIDE SEQUENCE</scope>
    <source>
        <strain evidence="2">D6</strain>
    </source>
</reference>
<feature type="compositionally biased region" description="Basic and acidic residues" evidence="1">
    <location>
        <begin position="696"/>
        <end position="710"/>
    </location>
</feature>
<feature type="compositionally biased region" description="Basic residues" evidence="1">
    <location>
        <begin position="29"/>
        <end position="43"/>
    </location>
</feature>
<feature type="region of interest" description="Disordered" evidence="1">
    <location>
        <begin position="671"/>
        <end position="720"/>
    </location>
</feature>
<feature type="compositionally biased region" description="Basic and acidic residues" evidence="1">
    <location>
        <begin position="56"/>
        <end position="75"/>
    </location>
</feature>
<feature type="region of interest" description="Disordered" evidence="1">
    <location>
        <begin position="147"/>
        <end position="217"/>
    </location>
</feature>